<evidence type="ECO:0000313" key="3">
    <source>
        <dbReference type="Proteomes" id="UP001419268"/>
    </source>
</evidence>
<dbReference type="AlphaFoldDB" id="A0AAP0I0A0"/>
<feature type="region of interest" description="Disordered" evidence="1">
    <location>
        <begin position="1"/>
        <end position="58"/>
    </location>
</feature>
<dbReference type="Proteomes" id="UP001419268">
    <property type="component" value="Unassembled WGS sequence"/>
</dbReference>
<proteinExistence type="predicted"/>
<dbReference type="EMBL" id="JBBNAG010000009">
    <property type="protein sequence ID" value="KAK9104652.1"/>
    <property type="molecule type" value="Genomic_DNA"/>
</dbReference>
<keyword evidence="3" id="KW-1185">Reference proteome</keyword>
<gene>
    <name evidence="2" type="ORF">Scep_021496</name>
</gene>
<evidence type="ECO:0000256" key="1">
    <source>
        <dbReference type="SAM" id="MobiDB-lite"/>
    </source>
</evidence>
<organism evidence="2 3">
    <name type="scientific">Stephania cephalantha</name>
    <dbReference type="NCBI Taxonomy" id="152367"/>
    <lineage>
        <taxon>Eukaryota</taxon>
        <taxon>Viridiplantae</taxon>
        <taxon>Streptophyta</taxon>
        <taxon>Embryophyta</taxon>
        <taxon>Tracheophyta</taxon>
        <taxon>Spermatophyta</taxon>
        <taxon>Magnoliopsida</taxon>
        <taxon>Ranunculales</taxon>
        <taxon>Menispermaceae</taxon>
        <taxon>Menispermoideae</taxon>
        <taxon>Cissampelideae</taxon>
        <taxon>Stephania</taxon>
    </lineage>
</organism>
<feature type="compositionally biased region" description="Basic and acidic residues" evidence="1">
    <location>
        <begin position="1"/>
        <end position="14"/>
    </location>
</feature>
<sequence>MAKLFDAKFNDMRKPFHSQKSAQPTPKMPWLPSGVQAPHQAPSSSPQLPVRCLSPLET</sequence>
<accession>A0AAP0I0A0</accession>
<reference evidence="2 3" key="1">
    <citation type="submission" date="2024-01" db="EMBL/GenBank/DDBJ databases">
        <title>Genome assemblies of Stephania.</title>
        <authorList>
            <person name="Yang L."/>
        </authorList>
    </citation>
    <scope>NUCLEOTIDE SEQUENCE [LARGE SCALE GENOMIC DNA]</scope>
    <source>
        <strain evidence="2">JXDWG</strain>
        <tissue evidence="2">Leaf</tissue>
    </source>
</reference>
<evidence type="ECO:0000313" key="2">
    <source>
        <dbReference type="EMBL" id="KAK9104652.1"/>
    </source>
</evidence>
<name>A0AAP0I0A0_9MAGN</name>
<protein>
    <submittedName>
        <fullName evidence="2">Uncharacterized protein</fullName>
    </submittedName>
</protein>
<comment type="caution">
    <text evidence="2">The sequence shown here is derived from an EMBL/GenBank/DDBJ whole genome shotgun (WGS) entry which is preliminary data.</text>
</comment>